<protein>
    <submittedName>
        <fullName evidence="1">Uncharacterized protein</fullName>
    </submittedName>
</protein>
<dbReference type="AlphaFoldDB" id="A0AAW0DTZ3"/>
<evidence type="ECO:0000313" key="1">
    <source>
        <dbReference type="EMBL" id="KAK7055369.1"/>
    </source>
</evidence>
<gene>
    <name evidence="1" type="ORF">R3P38DRAFT_1353669</name>
</gene>
<evidence type="ECO:0000313" key="2">
    <source>
        <dbReference type="Proteomes" id="UP001362999"/>
    </source>
</evidence>
<accession>A0AAW0DTZ3</accession>
<sequence length="282" mass="31932">MDHVQFSFGPNNAYFVKCDSMRAWYGLNLPYKVSPPITRNRSDKNTLPEPLRHVLQDPNHAEYCKFPYDVAMAMEPGVYSMWWLAKNDIEYYEPDHLGPHYAKLAAFIAAGKTSRTVFGPQRSYFSSSSTGLSWQNLPASLETDITNRLKLGRPHTVALGVGGTWVTLYDDSQLSWILSEQYPGLQVFLDNAEERNKRNSIVYVALSPYVAGQYFVVFGNGTAQWNLPREMHADVETVVKAMRPLAQAAGARSPDGMLQATLNFQLAAHTNQVMNNFWFHNR</sequence>
<proteinExistence type="predicted"/>
<comment type="caution">
    <text evidence="1">The sequence shown here is derived from an EMBL/GenBank/DDBJ whole genome shotgun (WGS) entry which is preliminary data.</text>
</comment>
<reference evidence="1 2" key="1">
    <citation type="journal article" date="2024" name="J Genomics">
        <title>Draft genome sequencing and assembly of Favolaschia claudopus CIRM-BRFM 2984 isolated from oak limbs.</title>
        <authorList>
            <person name="Navarro D."/>
            <person name="Drula E."/>
            <person name="Chaduli D."/>
            <person name="Cazenave R."/>
            <person name="Ahrendt S."/>
            <person name="Wang J."/>
            <person name="Lipzen A."/>
            <person name="Daum C."/>
            <person name="Barry K."/>
            <person name="Grigoriev I.V."/>
            <person name="Favel A."/>
            <person name="Rosso M.N."/>
            <person name="Martin F."/>
        </authorList>
    </citation>
    <scope>NUCLEOTIDE SEQUENCE [LARGE SCALE GENOMIC DNA]</scope>
    <source>
        <strain evidence="1 2">CIRM-BRFM 2984</strain>
    </source>
</reference>
<name>A0AAW0DTZ3_9AGAR</name>
<dbReference type="Proteomes" id="UP001362999">
    <property type="component" value="Unassembled WGS sequence"/>
</dbReference>
<dbReference type="EMBL" id="JAWWNJ010000005">
    <property type="protein sequence ID" value="KAK7055369.1"/>
    <property type="molecule type" value="Genomic_DNA"/>
</dbReference>
<organism evidence="1 2">
    <name type="scientific">Favolaschia claudopus</name>
    <dbReference type="NCBI Taxonomy" id="2862362"/>
    <lineage>
        <taxon>Eukaryota</taxon>
        <taxon>Fungi</taxon>
        <taxon>Dikarya</taxon>
        <taxon>Basidiomycota</taxon>
        <taxon>Agaricomycotina</taxon>
        <taxon>Agaricomycetes</taxon>
        <taxon>Agaricomycetidae</taxon>
        <taxon>Agaricales</taxon>
        <taxon>Marasmiineae</taxon>
        <taxon>Mycenaceae</taxon>
        <taxon>Favolaschia</taxon>
    </lineage>
</organism>
<keyword evidence="2" id="KW-1185">Reference proteome</keyword>